<dbReference type="PIRSF" id="PIRSF003180">
    <property type="entry name" value="DiGMPpdiest_YuxH"/>
    <property type="match status" value="1"/>
</dbReference>
<evidence type="ECO:0000313" key="3">
    <source>
        <dbReference type="EMBL" id="MFC3155333.1"/>
    </source>
</evidence>
<protein>
    <submittedName>
        <fullName evidence="3">EAL and HDOD domain-containing protein</fullName>
    </submittedName>
</protein>
<evidence type="ECO:0000259" key="1">
    <source>
        <dbReference type="PROSITE" id="PS50883"/>
    </source>
</evidence>
<dbReference type="SMART" id="SM00052">
    <property type="entry name" value="EAL"/>
    <property type="match status" value="1"/>
</dbReference>
<comment type="caution">
    <text evidence="3">The sequence shown here is derived from an EMBL/GenBank/DDBJ whole genome shotgun (WGS) entry which is preliminary data.</text>
</comment>
<gene>
    <name evidence="3" type="ORF">ACFOEB_08985</name>
</gene>
<dbReference type="InterPro" id="IPR001633">
    <property type="entry name" value="EAL_dom"/>
</dbReference>
<dbReference type="Proteomes" id="UP001595548">
    <property type="component" value="Unassembled WGS sequence"/>
</dbReference>
<organism evidence="3 4">
    <name type="scientific">Gilvimarinus japonicus</name>
    <dbReference type="NCBI Taxonomy" id="1796469"/>
    <lineage>
        <taxon>Bacteria</taxon>
        <taxon>Pseudomonadati</taxon>
        <taxon>Pseudomonadota</taxon>
        <taxon>Gammaproteobacteria</taxon>
        <taxon>Cellvibrionales</taxon>
        <taxon>Cellvibrionaceae</taxon>
        <taxon>Gilvimarinus</taxon>
    </lineage>
</organism>
<dbReference type="PANTHER" id="PTHR33525">
    <property type="match status" value="1"/>
</dbReference>
<dbReference type="InterPro" id="IPR014408">
    <property type="entry name" value="dGMP_Pdiesterase_EAL/HD-GYP"/>
</dbReference>
<name>A0ABV7HRE1_9GAMM</name>
<dbReference type="Pfam" id="PF08668">
    <property type="entry name" value="HDOD"/>
    <property type="match status" value="1"/>
</dbReference>
<dbReference type="InterPro" id="IPR052340">
    <property type="entry name" value="RNase_Y/CdgJ"/>
</dbReference>
<sequence>MPQEFPLLARQPIFNRAMEVVAYELLYRADHQNRAQFTDGNSASTQVLLNTFAELSIEKVVGKQRAFINFTAALMATRYPFDTSQLVIEVLESEVINANLLHRLKQLREDGFAIALDDFVLTEQSASLIPYADIIKLDVLALSEQALIAHIKYLKPLGVQLIAEKIETFEMLEHCRALGCDMFQGYFLEKPQVIKGQRLNESKQAVLQLLARLNDPNAAFEDIEVIIARDPVLSYKLLRLVNSAAFALPRTIESLRQALTLLGLKIIRNWIGLLAMAKLGDKPAELSVKALTRAKLCELIASQTRPSTQCDTFFTVGLLSTLGAFMDAPLPKVLEDIQLSTALRDALLEHSGIEGQVLETVIHYEHGDWNKIDWDFLVSQQLDPHTLSALYLQTLAWVDDTMAALQSEMA</sequence>
<accession>A0ABV7HRE1</accession>
<dbReference type="InterPro" id="IPR013976">
    <property type="entry name" value="HDOD"/>
</dbReference>
<feature type="domain" description="EAL" evidence="1">
    <location>
        <begin position="1"/>
        <end position="205"/>
    </location>
</feature>
<evidence type="ECO:0000259" key="2">
    <source>
        <dbReference type="PROSITE" id="PS51833"/>
    </source>
</evidence>
<dbReference type="SUPFAM" id="SSF141868">
    <property type="entry name" value="EAL domain-like"/>
    <property type="match status" value="1"/>
</dbReference>
<dbReference type="CDD" id="cd01948">
    <property type="entry name" value="EAL"/>
    <property type="match status" value="1"/>
</dbReference>
<dbReference type="SUPFAM" id="SSF109604">
    <property type="entry name" value="HD-domain/PDEase-like"/>
    <property type="match status" value="1"/>
</dbReference>
<dbReference type="RefSeq" id="WP_339615495.1">
    <property type="nucleotide sequence ID" value="NZ_AP031500.1"/>
</dbReference>
<dbReference type="PROSITE" id="PS51833">
    <property type="entry name" value="HDOD"/>
    <property type="match status" value="1"/>
</dbReference>
<dbReference type="PROSITE" id="PS50883">
    <property type="entry name" value="EAL"/>
    <property type="match status" value="1"/>
</dbReference>
<keyword evidence="4" id="KW-1185">Reference proteome</keyword>
<dbReference type="InterPro" id="IPR035919">
    <property type="entry name" value="EAL_sf"/>
</dbReference>
<dbReference type="Gene3D" id="3.20.20.450">
    <property type="entry name" value="EAL domain"/>
    <property type="match status" value="1"/>
</dbReference>
<evidence type="ECO:0000313" key="4">
    <source>
        <dbReference type="Proteomes" id="UP001595548"/>
    </source>
</evidence>
<dbReference type="PANTHER" id="PTHR33525:SF4">
    <property type="entry name" value="CYCLIC DI-GMP PHOSPHODIESTERASE CDGJ"/>
    <property type="match status" value="1"/>
</dbReference>
<dbReference type="Gene3D" id="1.10.3210.10">
    <property type="entry name" value="Hypothetical protein af1432"/>
    <property type="match status" value="1"/>
</dbReference>
<feature type="domain" description="HDOD" evidence="2">
    <location>
        <begin position="199"/>
        <end position="385"/>
    </location>
</feature>
<proteinExistence type="predicted"/>
<reference evidence="4" key="1">
    <citation type="journal article" date="2019" name="Int. J. Syst. Evol. Microbiol.">
        <title>The Global Catalogue of Microorganisms (GCM) 10K type strain sequencing project: providing services to taxonomists for standard genome sequencing and annotation.</title>
        <authorList>
            <consortium name="The Broad Institute Genomics Platform"/>
            <consortium name="The Broad Institute Genome Sequencing Center for Infectious Disease"/>
            <person name="Wu L."/>
            <person name="Ma J."/>
        </authorList>
    </citation>
    <scope>NUCLEOTIDE SEQUENCE [LARGE SCALE GENOMIC DNA]</scope>
    <source>
        <strain evidence="4">KCTC 52141</strain>
    </source>
</reference>
<dbReference type="Pfam" id="PF00563">
    <property type="entry name" value="EAL"/>
    <property type="match status" value="1"/>
</dbReference>
<dbReference type="EMBL" id="JBHRTL010000006">
    <property type="protein sequence ID" value="MFC3155333.1"/>
    <property type="molecule type" value="Genomic_DNA"/>
</dbReference>